<reference evidence="5" key="2">
    <citation type="journal article" date="2019" name="Int. J. Syst. Evol. Microbiol.">
        <title>The Global Catalogue of Microorganisms (GCM) 10K type strain sequencing project: providing services to taxonomists for standard genome sequencing and annotation.</title>
        <authorList>
            <consortium name="The Broad Institute Genomics Platform"/>
            <consortium name="The Broad Institute Genome Sequencing Center for Infectious Disease"/>
            <person name="Wu L."/>
            <person name="Ma J."/>
        </authorList>
    </citation>
    <scope>NUCLEOTIDE SEQUENCE [LARGE SCALE GENOMIC DNA]</scope>
    <source>
        <strain evidence="5">CGMCC 1.18437</strain>
    </source>
</reference>
<reference evidence="2" key="1">
    <citation type="journal article" date="2014" name="Int. J. Syst. Evol. Microbiol.">
        <title>Complete genome of a new Firmicutes species belonging to the dominant human colonic microbiota ('Ruminococcus bicirculans') reveals two chromosomes and a selective capacity to utilize plant glucans.</title>
        <authorList>
            <consortium name="NISC Comparative Sequencing Program"/>
            <person name="Wegmann U."/>
            <person name="Louis P."/>
            <person name="Goesmann A."/>
            <person name="Henrissat B."/>
            <person name="Duncan S.H."/>
            <person name="Flint H.J."/>
        </authorList>
    </citation>
    <scope>NUCLEOTIDE SEQUENCE</scope>
    <source>
        <strain evidence="2">CGMCC 1.18437</strain>
    </source>
</reference>
<dbReference type="EMBL" id="JACHFK010000007">
    <property type="protein sequence ID" value="MBB5377418.1"/>
    <property type="molecule type" value="Genomic_DNA"/>
</dbReference>
<keyword evidence="5" id="KW-1185">Reference proteome</keyword>
<name>A0A7W8NRZ3_9DEIO</name>
<evidence type="ECO:0000256" key="1">
    <source>
        <dbReference type="SAM" id="MobiDB-lite"/>
    </source>
</evidence>
<reference evidence="2" key="4">
    <citation type="submission" date="2024-05" db="EMBL/GenBank/DDBJ databases">
        <authorList>
            <person name="Sun Q."/>
            <person name="Zhou Y."/>
        </authorList>
    </citation>
    <scope>NUCLEOTIDE SEQUENCE</scope>
    <source>
        <strain evidence="2">CGMCC 1.18437</strain>
    </source>
</reference>
<organism evidence="3 4">
    <name type="scientific">Deinococcus metalli</name>
    <dbReference type="NCBI Taxonomy" id="1141878"/>
    <lineage>
        <taxon>Bacteria</taxon>
        <taxon>Thermotogati</taxon>
        <taxon>Deinococcota</taxon>
        <taxon>Deinococci</taxon>
        <taxon>Deinococcales</taxon>
        <taxon>Deinococcaceae</taxon>
        <taxon>Deinococcus</taxon>
    </lineage>
</organism>
<sequence length="58" mass="6189">MTTQPSKNAAPKLARPPTRPSRPARWGLLGILLLPFVLLAAAVSPKQTRELAAAESID</sequence>
<proteinExistence type="predicted"/>
<comment type="caution">
    <text evidence="3">The sequence shown here is derived from an EMBL/GenBank/DDBJ whole genome shotgun (WGS) entry which is preliminary data.</text>
</comment>
<dbReference type="Proteomes" id="UP000539473">
    <property type="component" value="Unassembled WGS sequence"/>
</dbReference>
<evidence type="ECO:0000313" key="4">
    <source>
        <dbReference type="Proteomes" id="UP000539473"/>
    </source>
</evidence>
<accession>A0A7W8NRZ3</accession>
<evidence type="ECO:0000313" key="5">
    <source>
        <dbReference type="Proteomes" id="UP000619376"/>
    </source>
</evidence>
<feature type="region of interest" description="Disordered" evidence="1">
    <location>
        <begin position="1"/>
        <end position="22"/>
    </location>
</feature>
<dbReference type="Proteomes" id="UP000619376">
    <property type="component" value="Unassembled WGS sequence"/>
</dbReference>
<dbReference type="EMBL" id="BNAJ01000007">
    <property type="protein sequence ID" value="GHF50263.1"/>
    <property type="molecule type" value="Genomic_DNA"/>
</dbReference>
<evidence type="ECO:0000313" key="2">
    <source>
        <dbReference type="EMBL" id="GHF50263.1"/>
    </source>
</evidence>
<protein>
    <submittedName>
        <fullName evidence="3">Uncharacterized protein</fullName>
    </submittedName>
</protein>
<reference evidence="3 4" key="3">
    <citation type="submission" date="2020-08" db="EMBL/GenBank/DDBJ databases">
        <title>Genomic Encyclopedia of Type Strains, Phase IV (KMG-IV): sequencing the most valuable type-strain genomes for metagenomic binning, comparative biology and taxonomic classification.</title>
        <authorList>
            <person name="Goeker M."/>
        </authorList>
    </citation>
    <scope>NUCLEOTIDE SEQUENCE [LARGE SCALE GENOMIC DNA]</scope>
    <source>
        <strain evidence="3 4">DSM 27521</strain>
    </source>
</reference>
<dbReference type="RefSeq" id="WP_184112971.1">
    <property type="nucleotide sequence ID" value="NZ_BNAJ01000007.1"/>
</dbReference>
<gene>
    <name evidence="2" type="ORF">GCM10017781_28460</name>
    <name evidence="3" type="ORF">HNQ07_002910</name>
</gene>
<evidence type="ECO:0000313" key="3">
    <source>
        <dbReference type="EMBL" id="MBB5377418.1"/>
    </source>
</evidence>
<dbReference type="AlphaFoldDB" id="A0A7W8NRZ3"/>